<comment type="caution">
    <text evidence="1">The sequence shown here is derived from an EMBL/GenBank/DDBJ whole genome shotgun (WGS) entry which is preliminary data.</text>
</comment>
<name>A0ABM8QJR1_9BACT</name>
<dbReference type="Proteomes" id="UP000675880">
    <property type="component" value="Unassembled WGS sequence"/>
</dbReference>
<gene>
    <name evidence="1" type="ORF">NSPZN2_10698</name>
</gene>
<sequence length="22" mass="2562">MQQPLELRAIWVAHVLRLTAES</sequence>
<reference evidence="1 2" key="1">
    <citation type="submission" date="2021-02" db="EMBL/GenBank/DDBJ databases">
        <authorList>
            <person name="Han P."/>
        </authorList>
    </citation>
    <scope>NUCLEOTIDE SEQUENCE [LARGE SCALE GENOMIC DNA]</scope>
    <source>
        <strain evidence="1">Candidatus Nitrospira sp. ZN2</strain>
    </source>
</reference>
<dbReference type="EMBL" id="CAJNBJ010000001">
    <property type="protein sequence ID" value="CAE6700275.1"/>
    <property type="molecule type" value="Genomic_DNA"/>
</dbReference>
<protein>
    <submittedName>
        <fullName evidence="1">Uncharacterized protein</fullName>
    </submittedName>
</protein>
<accession>A0ABM8QJR1</accession>
<evidence type="ECO:0000313" key="2">
    <source>
        <dbReference type="Proteomes" id="UP000675880"/>
    </source>
</evidence>
<evidence type="ECO:0000313" key="1">
    <source>
        <dbReference type="EMBL" id="CAE6700275.1"/>
    </source>
</evidence>
<proteinExistence type="predicted"/>
<organism evidence="1 2">
    <name type="scientific">Nitrospira defluvii</name>
    <dbReference type="NCBI Taxonomy" id="330214"/>
    <lineage>
        <taxon>Bacteria</taxon>
        <taxon>Pseudomonadati</taxon>
        <taxon>Nitrospirota</taxon>
        <taxon>Nitrospiria</taxon>
        <taxon>Nitrospirales</taxon>
        <taxon>Nitrospiraceae</taxon>
        <taxon>Nitrospira</taxon>
    </lineage>
</organism>
<keyword evidence="2" id="KW-1185">Reference proteome</keyword>